<dbReference type="Proteomes" id="UP000190648">
    <property type="component" value="Unassembled WGS sequence"/>
</dbReference>
<organism evidence="1 2">
    <name type="scientific">Patagioenas fasciata monilis</name>
    <dbReference type="NCBI Taxonomy" id="372326"/>
    <lineage>
        <taxon>Eukaryota</taxon>
        <taxon>Metazoa</taxon>
        <taxon>Chordata</taxon>
        <taxon>Craniata</taxon>
        <taxon>Vertebrata</taxon>
        <taxon>Euteleostomi</taxon>
        <taxon>Archelosauria</taxon>
        <taxon>Archosauria</taxon>
        <taxon>Dinosauria</taxon>
        <taxon>Saurischia</taxon>
        <taxon>Theropoda</taxon>
        <taxon>Coelurosauria</taxon>
        <taxon>Aves</taxon>
        <taxon>Neognathae</taxon>
        <taxon>Neoaves</taxon>
        <taxon>Columbimorphae</taxon>
        <taxon>Columbiformes</taxon>
        <taxon>Columbidae</taxon>
        <taxon>Patagioenas</taxon>
    </lineage>
</organism>
<dbReference type="OrthoDB" id="10582802at2759"/>
<accession>A0A1V4JYV6</accession>
<sequence>MVKPAVPLQPMEVHGEAEIHLQTVEVNGRADLHLKPMKVNGGADNHPPAAYKGPHVSISRFPKEAVALLEAHTGAGSWQDLWSEEPTLEQVFWLDL</sequence>
<dbReference type="AlphaFoldDB" id="A0A1V4JYV6"/>
<dbReference type="EMBL" id="LSYS01005497">
    <property type="protein sequence ID" value="OPJ77283.1"/>
    <property type="molecule type" value="Genomic_DNA"/>
</dbReference>
<evidence type="ECO:0000313" key="1">
    <source>
        <dbReference type="EMBL" id="OPJ77283.1"/>
    </source>
</evidence>
<protein>
    <submittedName>
        <fullName evidence="1">Uncharacterized protein</fullName>
    </submittedName>
</protein>
<evidence type="ECO:0000313" key="2">
    <source>
        <dbReference type="Proteomes" id="UP000190648"/>
    </source>
</evidence>
<reference evidence="1 2" key="1">
    <citation type="submission" date="2016-02" db="EMBL/GenBank/DDBJ databases">
        <title>Band-tailed pigeon sequencing and assembly.</title>
        <authorList>
            <person name="Soares A.E."/>
            <person name="Novak B.J."/>
            <person name="Rice E.S."/>
            <person name="O'Connell B."/>
            <person name="Chang D."/>
            <person name="Weber S."/>
            <person name="Shapiro B."/>
        </authorList>
    </citation>
    <scope>NUCLEOTIDE SEQUENCE [LARGE SCALE GENOMIC DNA]</scope>
    <source>
        <strain evidence="1">BTP2013</strain>
        <tissue evidence="1">Blood</tissue>
    </source>
</reference>
<comment type="caution">
    <text evidence="1">The sequence shown here is derived from an EMBL/GenBank/DDBJ whole genome shotgun (WGS) entry which is preliminary data.</text>
</comment>
<keyword evidence="2" id="KW-1185">Reference proteome</keyword>
<gene>
    <name evidence="1" type="ORF">AV530_007643</name>
</gene>
<proteinExistence type="predicted"/>
<name>A0A1V4JYV6_PATFA</name>